<proteinExistence type="predicted"/>
<dbReference type="InterPro" id="IPR052894">
    <property type="entry name" value="AsmA-related"/>
</dbReference>
<feature type="compositionally biased region" description="Low complexity" evidence="1">
    <location>
        <begin position="134"/>
        <end position="147"/>
    </location>
</feature>
<reference evidence="2" key="1">
    <citation type="submission" date="2006-05" db="EMBL/GenBank/DDBJ databases">
        <title>Annotation of the draft genome assembly of Desulfuromonas acetoxidans DSM 684.</title>
        <authorList>
            <consortium name="US DOE Joint Genome Institute (JGI-ORNL)"/>
            <person name="Larimer F."/>
            <person name="Land M."/>
            <person name="Hauser L."/>
        </authorList>
    </citation>
    <scope>NUCLEOTIDE SEQUENCE [LARGE SCALE GENOMIC DNA]</scope>
    <source>
        <strain evidence="2">DSM 684</strain>
    </source>
</reference>
<dbReference type="EMBL" id="AAEW02000003">
    <property type="protein sequence ID" value="EAT16800.1"/>
    <property type="molecule type" value="Genomic_DNA"/>
</dbReference>
<dbReference type="InterPro" id="IPR008023">
    <property type="entry name" value="DUF748"/>
</dbReference>
<protein>
    <submittedName>
        <fullName evidence="2">Uncharacterized protein</fullName>
    </submittedName>
</protein>
<dbReference type="PANTHER" id="PTHR30441:SF4">
    <property type="entry name" value="PROTEIN ASMA"/>
    <property type="match status" value="1"/>
</dbReference>
<dbReference type="Pfam" id="PF05359">
    <property type="entry name" value="DUF748"/>
    <property type="match status" value="1"/>
</dbReference>
<evidence type="ECO:0000256" key="1">
    <source>
        <dbReference type="SAM" id="MobiDB-lite"/>
    </source>
</evidence>
<accession>Q1K2T1</accession>
<comment type="caution">
    <text evidence="2">The sequence shown here is derived from an EMBL/GenBank/DDBJ whole genome shotgun (WGS) entry which is preliminary data.</text>
</comment>
<dbReference type="GO" id="GO:0090313">
    <property type="term" value="P:regulation of protein targeting to membrane"/>
    <property type="evidence" value="ECO:0007669"/>
    <property type="project" value="TreeGrafter"/>
</dbReference>
<keyword evidence="3" id="KW-1185">Reference proteome</keyword>
<dbReference type="Proteomes" id="UP000005695">
    <property type="component" value="Unassembled WGS sequence"/>
</dbReference>
<dbReference type="RefSeq" id="WP_005998248.1">
    <property type="nucleotide sequence ID" value="NZ_AAEW02000003.1"/>
</dbReference>
<gene>
    <name evidence="2" type="ORF">Dace_2052</name>
</gene>
<sequence>MKTLIKLVVVLLVIVAVIVGAATFYLDSIAKKAVEYGGEKALGVTTKVDSLHISLLGGSSELGGFTIANPQGFEQQHFMKLDNAAVAINLQSLTSQTIRISKVALSGLHLAIEQQDQASNVQALLKNVPKSQGSTPASTSSDSSTTDSGKKFIIEHLILEDINVSAQLTALGNKVSQVSLTVPPINMTNVGEKNGGMTMEQLIEFIVQTVVEATANNSSGLSPALSQLLNADLASLDSLKGSASEAVSKKIDEARQKALKNIQLPEGSDEQLKQTTDSLLKDLLNDK</sequence>
<name>Q1K2T1_DESA6</name>
<evidence type="ECO:0000313" key="2">
    <source>
        <dbReference type="EMBL" id="EAT16800.1"/>
    </source>
</evidence>
<feature type="region of interest" description="Disordered" evidence="1">
    <location>
        <begin position="128"/>
        <end position="147"/>
    </location>
</feature>
<organism evidence="2 3">
    <name type="scientific">Desulfuromonas acetoxidans (strain DSM 684 / 11070)</name>
    <dbReference type="NCBI Taxonomy" id="281689"/>
    <lineage>
        <taxon>Bacteria</taxon>
        <taxon>Pseudomonadati</taxon>
        <taxon>Thermodesulfobacteriota</taxon>
        <taxon>Desulfuromonadia</taxon>
        <taxon>Desulfuromonadales</taxon>
        <taxon>Desulfuromonadaceae</taxon>
        <taxon>Desulfuromonas</taxon>
    </lineage>
</organism>
<dbReference type="AlphaFoldDB" id="Q1K2T1"/>
<dbReference type="GO" id="GO:0005886">
    <property type="term" value="C:plasma membrane"/>
    <property type="evidence" value="ECO:0007669"/>
    <property type="project" value="TreeGrafter"/>
</dbReference>
<evidence type="ECO:0000313" key="3">
    <source>
        <dbReference type="Proteomes" id="UP000005695"/>
    </source>
</evidence>
<reference evidence="2" key="2">
    <citation type="submission" date="2006-05" db="EMBL/GenBank/DDBJ databases">
        <title>Sequencing of the draft genome and assembly of Desulfuromonas acetoxidans DSM 684.</title>
        <authorList>
            <consortium name="US DOE Joint Genome Institute (JGI-PGF)"/>
            <person name="Copeland A."/>
            <person name="Lucas S."/>
            <person name="Lapidus A."/>
            <person name="Barry K."/>
            <person name="Detter J.C."/>
            <person name="Glavina del Rio T."/>
            <person name="Hammon N."/>
            <person name="Israni S."/>
            <person name="Dalin E."/>
            <person name="Tice H."/>
            <person name="Bruce D."/>
            <person name="Pitluck S."/>
            <person name="Richardson P."/>
        </authorList>
    </citation>
    <scope>NUCLEOTIDE SEQUENCE [LARGE SCALE GENOMIC DNA]</scope>
    <source>
        <strain evidence="2">DSM 684</strain>
    </source>
</reference>
<dbReference type="OrthoDB" id="5401764at2"/>
<dbReference type="PANTHER" id="PTHR30441">
    <property type="entry name" value="DUF748 DOMAIN-CONTAINING PROTEIN"/>
    <property type="match status" value="1"/>
</dbReference>